<evidence type="ECO:0000256" key="4">
    <source>
        <dbReference type="ARBA" id="ARBA00022538"/>
    </source>
</evidence>
<feature type="transmembrane region" description="Helical" evidence="11">
    <location>
        <begin position="53"/>
        <end position="73"/>
    </location>
</feature>
<dbReference type="PANTHER" id="PTHR46157">
    <property type="entry name" value="K(+) EFFLUX ANTIPORTER 3, CHLOROPLASTIC"/>
    <property type="match status" value="1"/>
</dbReference>
<dbReference type="Pfam" id="PF02254">
    <property type="entry name" value="TrkA_N"/>
    <property type="match status" value="1"/>
</dbReference>
<feature type="transmembrane region" description="Helical" evidence="11">
    <location>
        <begin position="146"/>
        <end position="169"/>
    </location>
</feature>
<feature type="region of interest" description="Disordered" evidence="10">
    <location>
        <begin position="646"/>
        <end position="670"/>
    </location>
</feature>
<dbReference type="GO" id="GO:0015297">
    <property type="term" value="F:antiporter activity"/>
    <property type="evidence" value="ECO:0007669"/>
    <property type="project" value="UniProtKB-KW"/>
</dbReference>
<dbReference type="SUPFAM" id="SSF51735">
    <property type="entry name" value="NAD(P)-binding Rossmann-fold domains"/>
    <property type="match status" value="1"/>
</dbReference>
<protein>
    <submittedName>
        <fullName evidence="13">Kef-type potassium/proton antiporter (CPA2 family)</fullName>
    </submittedName>
</protein>
<keyword evidence="5 11" id="KW-0812">Transmembrane</keyword>
<comment type="caution">
    <text evidence="13">The sequence shown here is derived from an EMBL/GenBank/DDBJ whole genome shotgun (WGS) entry which is preliminary data.</text>
</comment>
<evidence type="ECO:0000313" key="14">
    <source>
        <dbReference type="Proteomes" id="UP000295673"/>
    </source>
</evidence>
<feature type="compositionally biased region" description="Basic and acidic residues" evidence="10">
    <location>
        <begin position="195"/>
        <end position="215"/>
    </location>
</feature>
<keyword evidence="3" id="KW-0050">Antiport</keyword>
<feature type="transmembrane region" description="Helical" evidence="11">
    <location>
        <begin position="408"/>
        <end position="426"/>
    </location>
</feature>
<feature type="domain" description="RCK N-terminal" evidence="12">
    <location>
        <begin position="448"/>
        <end position="564"/>
    </location>
</feature>
<dbReference type="RefSeq" id="WP_132861877.1">
    <property type="nucleotide sequence ID" value="NZ_SMGR01000005.1"/>
</dbReference>
<dbReference type="OrthoDB" id="9781411at2"/>
<evidence type="ECO:0000259" key="12">
    <source>
        <dbReference type="PROSITE" id="PS51201"/>
    </source>
</evidence>
<organism evidence="13 14">
    <name type="scientific">Shimia isoporae</name>
    <dbReference type="NCBI Taxonomy" id="647720"/>
    <lineage>
        <taxon>Bacteria</taxon>
        <taxon>Pseudomonadati</taxon>
        <taxon>Pseudomonadota</taxon>
        <taxon>Alphaproteobacteria</taxon>
        <taxon>Rhodobacterales</taxon>
        <taxon>Roseobacteraceae</taxon>
    </lineage>
</organism>
<evidence type="ECO:0000256" key="5">
    <source>
        <dbReference type="ARBA" id="ARBA00022692"/>
    </source>
</evidence>
<feature type="transmembrane region" description="Helical" evidence="11">
    <location>
        <begin position="6"/>
        <end position="23"/>
    </location>
</feature>
<dbReference type="Gene3D" id="1.20.1530.20">
    <property type="match status" value="2"/>
</dbReference>
<evidence type="ECO:0000256" key="2">
    <source>
        <dbReference type="ARBA" id="ARBA00022448"/>
    </source>
</evidence>
<evidence type="ECO:0000256" key="1">
    <source>
        <dbReference type="ARBA" id="ARBA00004127"/>
    </source>
</evidence>
<evidence type="ECO:0000256" key="8">
    <source>
        <dbReference type="ARBA" id="ARBA00023065"/>
    </source>
</evidence>
<proteinExistence type="predicted"/>
<dbReference type="InterPro" id="IPR036291">
    <property type="entry name" value="NAD(P)-bd_dom_sf"/>
</dbReference>
<feature type="transmembrane region" description="Helical" evidence="11">
    <location>
        <begin position="317"/>
        <end position="338"/>
    </location>
</feature>
<evidence type="ECO:0000313" key="13">
    <source>
        <dbReference type="EMBL" id="TCK99252.1"/>
    </source>
</evidence>
<evidence type="ECO:0000256" key="10">
    <source>
        <dbReference type="SAM" id="MobiDB-lite"/>
    </source>
</evidence>
<dbReference type="PROSITE" id="PS51201">
    <property type="entry name" value="RCK_N"/>
    <property type="match status" value="1"/>
</dbReference>
<dbReference type="FunFam" id="3.40.50.720:FF:000036">
    <property type="entry name" value="Glutathione-regulated potassium-efflux system protein KefB"/>
    <property type="match status" value="1"/>
</dbReference>
<feature type="transmembrane region" description="Helical" evidence="11">
    <location>
        <begin position="229"/>
        <end position="251"/>
    </location>
</feature>
<dbReference type="PANTHER" id="PTHR46157:SF4">
    <property type="entry name" value="K(+) EFFLUX ANTIPORTER 3, CHLOROPLASTIC"/>
    <property type="match status" value="1"/>
</dbReference>
<dbReference type="InterPro" id="IPR038770">
    <property type="entry name" value="Na+/solute_symporter_sf"/>
</dbReference>
<keyword evidence="8" id="KW-0406">Ion transport</keyword>
<feature type="region of interest" description="Disordered" evidence="10">
    <location>
        <begin position="192"/>
        <end position="215"/>
    </location>
</feature>
<keyword evidence="9 11" id="KW-0472">Membrane</keyword>
<feature type="transmembrane region" description="Helical" evidence="11">
    <location>
        <begin position="344"/>
        <end position="366"/>
    </location>
</feature>
<evidence type="ECO:0000256" key="11">
    <source>
        <dbReference type="SAM" id="Phobius"/>
    </source>
</evidence>
<dbReference type="GO" id="GO:0005886">
    <property type="term" value="C:plasma membrane"/>
    <property type="evidence" value="ECO:0007669"/>
    <property type="project" value="TreeGrafter"/>
</dbReference>
<keyword evidence="4" id="KW-0633">Potassium transport</keyword>
<dbReference type="AlphaFoldDB" id="A0A4R1N8N0"/>
<name>A0A4R1N8N0_9RHOB</name>
<dbReference type="GO" id="GO:0006813">
    <property type="term" value="P:potassium ion transport"/>
    <property type="evidence" value="ECO:0007669"/>
    <property type="project" value="UniProtKB-KW"/>
</dbReference>
<evidence type="ECO:0000256" key="9">
    <source>
        <dbReference type="ARBA" id="ARBA00023136"/>
    </source>
</evidence>
<evidence type="ECO:0000256" key="3">
    <source>
        <dbReference type="ARBA" id="ARBA00022449"/>
    </source>
</evidence>
<feature type="transmembrane region" description="Helical" evidence="11">
    <location>
        <begin position="85"/>
        <end position="107"/>
    </location>
</feature>
<dbReference type="Gene3D" id="3.40.50.720">
    <property type="entry name" value="NAD(P)-binding Rossmann-like Domain"/>
    <property type="match status" value="1"/>
</dbReference>
<evidence type="ECO:0000256" key="7">
    <source>
        <dbReference type="ARBA" id="ARBA00022989"/>
    </source>
</evidence>
<feature type="transmembrane region" description="Helical" evidence="11">
    <location>
        <begin position="287"/>
        <end position="305"/>
    </location>
</feature>
<dbReference type="Pfam" id="PF00999">
    <property type="entry name" value="Na_H_Exchanger"/>
    <property type="match status" value="1"/>
</dbReference>
<dbReference type="GO" id="GO:0012505">
    <property type="term" value="C:endomembrane system"/>
    <property type="evidence" value="ECO:0007669"/>
    <property type="project" value="UniProtKB-SubCell"/>
</dbReference>
<evidence type="ECO:0000256" key="6">
    <source>
        <dbReference type="ARBA" id="ARBA00022958"/>
    </source>
</evidence>
<accession>A0A4R1N8N0</accession>
<dbReference type="InterPro" id="IPR003148">
    <property type="entry name" value="RCK_N"/>
</dbReference>
<dbReference type="EMBL" id="SMGR01000005">
    <property type="protein sequence ID" value="TCK99252.1"/>
    <property type="molecule type" value="Genomic_DNA"/>
</dbReference>
<sequence length="670" mass="72215">MTDFLVLAFVFLVAGVAAVPIASRLGLGSVLGYLIAGVVISPILATLNVDVVAIQHFAEFGVVMMLFLVGLELEPKMLWQMRHRLLGLGGLQVGVTTALVMGVSMFFGLTWTVALACGLVLALSSTAIVLQTLNEKGLMKSDGGQASFSVLLFQDIAVIPMLALIPLLAMPEMSDVGTHVAGHGTEVVAESAQGDAHHDDHGDGHDEAHSDDHGGGHGMNINLVEGLPAWQATLATIAAIAGVVVGGAFLTTPAFRFVAMANLRELFVAMALMFVIGIALLMTLVGLSPALGTFLAGVVLANSEYRHELESDIDPFRGLLLGLFFMTVGAAVNFGVLFESFGLFLGLTLGLMALKALVLFGLAYIFKLRGGDKYLFGLGLAQAGEFGFVLLSFTVANNVIPQDIADQLLLVVALSMMLTPLLFILYEKVILPRVSGGEEKEPDEIDETGQIIIAGHGRFGGVVNRMMRSAGYETTVLDYSSVQLERLRRFGVKVFFGDATRADLLHAAGIHEARLLVVAIDERDAATEIVRHVKHEHSSLPIVARAVDRHHVYELYAAGADHIVRDTFDSAVRAGRSAYEEMGMHAFDAEMLSRAFVDDDRAMLAALASVYDPSVPVHENQEYLDKAKEFIDQRDDILSGKGEAFRMRTERGWTPPTKEDLKAEQEADQE</sequence>
<keyword evidence="6" id="KW-0630">Potassium</keyword>
<feature type="transmembrane region" description="Helical" evidence="11">
    <location>
        <begin position="113"/>
        <end position="134"/>
    </location>
</feature>
<gene>
    <name evidence="13" type="ORF">BXY66_3753</name>
</gene>
<dbReference type="Proteomes" id="UP000295673">
    <property type="component" value="Unassembled WGS sequence"/>
</dbReference>
<keyword evidence="14" id="KW-1185">Reference proteome</keyword>
<keyword evidence="7 11" id="KW-1133">Transmembrane helix</keyword>
<feature type="transmembrane region" description="Helical" evidence="11">
    <location>
        <begin position="375"/>
        <end position="396"/>
    </location>
</feature>
<comment type="subcellular location">
    <subcellularLocation>
        <location evidence="1">Endomembrane system</location>
        <topology evidence="1">Multi-pass membrane protein</topology>
    </subcellularLocation>
</comment>
<dbReference type="GO" id="GO:1902600">
    <property type="term" value="P:proton transmembrane transport"/>
    <property type="evidence" value="ECO:0007669"/>
    <property type="project" value="InterPro"/>
</dbReference>
<reference evidence="13 14" key="1">
    <citation type="submission" date="2019-03" db="EMBL/GenBank/DDBJ databases">
        <title>Genomic Encyclopedia of Archaeal and Bacterial Type Strains, Phase II (KMG-II): from individual species to whole genera.</title>
        <authorList>
            <person name="Goeker M."/>
        </authorList>
    </citation>
    <scope>NUCLEOTIDE SEQUENCE [LARGE SCALE GENOMIC DNA]</scope>
    <source>
        <strain evidence="13 14">DSM 26433</strain>
    </source>
</reference>
<keyword evidence="2" id="KW-0813">Transport</keyword>
<feature type="transmembrane region" description="Helical" evidence="11">
    <location>
        <begin position="30"/>
        <end position="47"/>
    </location>
</feature>
<dbReference type="InterPro" id="IPR006153">
    <property type="entry name" value="Cation/H_exchanger_TM"/>
</dbReference>